<proteinExistence type="predicted"/>
<name>A0ABW3N887_9FLAO</name>
<evidence type="ECO:0000313" key="2">
    <source>
        <dbReference type="EMBL" id="MFD1062441.1"/>
    </source>
</evidence>
<dbReference type="EMBL" id="JBHTJL010000009">
    <property type="protein sequence ID" value="MFD1062441.1"/>
    <property type="molecule type" value="Genomic_DNA"/>
</dbReference>
<feature type="chain" id="PRO_5046518807" description="Aspartyl protease" evidence="1">
    <location>
        <begin position="22"/>
        <end position="488"/>
    </location>
</feature>
<sequence length="488" mass="56442">MKTLPTLLLFFALGISLMANSQDEVLRFGIDTKNTRSKKATYSLVDSKTKDFAFLILDRNQIHANLFNADFKAVSKFTFDAPKRKYLEPLAYSIKDSNYNLLYANGGFSKFIVVTVDFLNKKTTTTEFNFDIDKELYIDTVVHDNNLYLLTSDKTSIIIRTLTENNNLKKVSTFEVNKNSKNNKLYNSRPDFWGYFWLQIRESNITKIDHRIPISIEQASTPNKLYKFKDNLVLSFEDEENGTLVYTIDLNTLFISESSFLYPKGKIDDFKKFNSFIYEDRIFQLASSRKEMSFQIKDLDATILKEFYVTKEDSITFKNGPIVQEGQTYLPFQNRRELEASSKYLRKISSGDIGLSILKNDNLYEIILGGYKQVQSAGFGIGFGGNNLAFNTGTGTFVPIFNPTFYNYNSFSSTKATFFETVLTENFEHVKKEFEPSINDCIDDYMVDYKGITAEDLFFVDETPYYTYINLKKKEFVLVDFRNCNNKN</sequence>
<organism evidence="2 3">
    <name type="scientific">Winogradskyella litorisediminis</name>
    <dbReference type="NCBI Taxonomy" id="1156618"/>
    <lineage>
        <taxon>Bacteria</taxon>
        <taxon>Pseudomonadati</taxon>
        <taxon>Bacteroidota</taxon>
        <taxon>Flavobacteriia</taxon>
        <taxon>Flavobacteriales</taxon>
        <taxon>Flavobacteriaceae</taxon>
        <taxon>Winogradskyella</taxon>
    </lineage>
</organism>
<feature type="signal peptide" evidence="1">
    <location>
        <begin position="1"/>
        <end position="21"/>
    </location>
</feature>
<reference evidence="3" key="1">
    <citation type="journal article" date="2019" name="Int. J. Syst. Evol. Microbiol.">
        <title>The Global Catalogue of Microorganisms (GCM) 10K type strain sequencing project: providing services to taxonomists for standard genome sequencing and annotation.</title>
        <authorList>
            <consortium name="The Broad Institute Genomics Platform"/>
            <consortium name="The Broad Institute Genome Sequencing Center for Infectious Disease"/>
            <person name="Wu L."/>
            <person name="Ma J."/>
        </authorList>
    </citation>
    <scope>NUCLEOTIDE SEQUENCE [LARGE SCALE GENOMIC DNA]</scope>
    <source>
        <strain evidence="3">CCUG 62215</strain>
    </source>
</reference>
<keyword evidence="3" id="KW-1185">Reference proteome</keyword>
<gene>
    <name evidence="2" type="ORF">ACFQ1Q_04220</name>
</gene>
<evidence type="ECO:0008006" key="4">
    <source>
        <dbReference type="Google" id="ProtNLM"/>
    </source>
</evidence>
<dbReference type="Proteomes" id="UP001597013">
    <property type="component" value="Unassembled WGS sequence"/>
</dbReference>
<accession>A0ABW3N887</accession>
<keyword evidence="1" id="KW-0732">Signal</keyword>
<comment type="caution">
    <text evidence="2">The sequence shown here is derived from an EMBL/GenBank/DDBJ whole genome shotgun (WGS) entry which is preliminary data.</text>
</comment>
<evidence type="ECO:0000313" key="3">
    <source>
        <dbReference type="Proteomes" id="UP001597013"/>
    </source>
</evidence>
<dbReference type="RefSeq" id="WP_386128304.1">
    <property type="nucleotide sequence ID" value="NZ_JBHTJL010000009.1"/>
</dbReference>
<protein>
    <recommendedName>
        <fullName evidence="4">Aspartyl protease</fullName>
    </recommendedName>
</protein>
<evidence type="ECO:0000256" key="1">
    <source>
        <dbReference type="SAM" id="SignalP"/>
    </source>
</evidence>